<name>A0ACA9LPL8_9GLOM</name>
<proteinExistence type="predicted"/>
<sequence>LSLEEKEKTYLLLIKYLLMKNEIGIKRIKDKILIGNYKTININIKCLFKQECYMIKKNDVKKFENKLNEDGIGFLVSNVYISEEAIERVGNNDRIYLCHENQLVNDIKIVEKFKCNNLKVITKGLNLNNSDLELKYLIEEIVFLDDFQKIIKERQDVSNISRSSSLQVEVDNPPTYEEAIAERQIESQNTVSQSEIDQGKI</sequence>
<protein>
    <submittedName>
        <fullName evidence="1">7962_t:CDS:1</fullName>
    </submittedName>
</protein>
<feature type="non-terminal residue" evidence="1">
    <location>
        <position position="1"/>
    </location>
</feature>
<evidence type="ECO:0000313" key="2">
    <source>
        <dbReference type="Proteomes" id="UP000789860"/>
    </source>
</evidence>
<accession>A0ACA9LPL8</accession>
<dbReference type="Proteomes" id="UP000789860">
    <property type="component" value="Unassembled WGS sequence"/>
</dbReference>
<reference evidence="1" key="1">
    <citation type="submission" date="2021-06" db="EMBL/GenBank/DDBJ databases">
        <authorList>
            <person name="Kallberg Y."/>
            <person name="Tangrot J."/>
            <person name="Rosling A."/>
        </authorList>
    </citation>
    <scope>NUCLEOTIDE SEQUENCE</scope>
    <source>
        <strain evidence="1">AU212A</strain>
    </source>
</reference>
<gene>
    <name evidence="1" type="ORF">SCALOS_LOCUS4919</name>
</gene>
<organism evidence="1 2">
    <name type="scientific">Scutellospora calospora</name>
    <dbReference type="NCBI Taxonomy" id="85575"/>
    <lineage>
        <taxon>Eukaryota</taxon>
        <taxon>Fungi</taxon>
        <taxon>Fungi incertae sedis</taxon>
        <taxon>Mucoromycota</taxon>
        <taxon>Glomeromycotina</taxon>
        <taxon>Glomeromycetes</taxon>
        <taxon>Diversisporales</taxon>
        <taxon>Gigasporaceae</taxon>
        <taxon>Scutellospora</taxon>
    </lineage>
</organism>
<dbReference type="EMBL" id="CAJVPM010007227">
    <property type="protein sequence ID" value="CAG8543299.1"/>
    <property type="molecule type" value="Genomic_DNA"/>
</dbReference>
<keyword evidence="2" id="KW-1185">Reference proteome</keyword>
<comment type="caution">
    <text evidence="1">The sequence shown here is derived from an EMBL/GenBank/DDBJ whole genome shotgun (WGS) entry which is preliminary data.</text>
</comment>
<evidence type="ECO:0000313" key="1">
    <source>
        <dbReference type="EMBL" id="CAG8543299.1"/>
    </source>
</evidence>